<dbReference type="Gene3D" id="3.30.70.920">
    <property type="match status" value="1"/>
</dbReference>
<comment type="caution">
    <text evidence="5">The sequence shown here is derived from an EMBL/GenBank/DDBJ whole genome shotgun (WGS) entry which is preliminary data.</text>
</comment>
<comment type="subunit">
    <text evidence="4">Interacts with the cytoplasmic NapA precursor.</text>
</comment>
<reference evidence="5 6" key="1">
    <citation type="journal article" date="2021" name="Front. Microbiol.">
        <title>Aerobic Denitrification and Heterotrophic Sulfur Oxidation in the Genus Halomonas Revealed by Six Novel Species Characterizations and Genome-Based Analysis.</title>
        <authorList>
            <person name="Wang L."/>
            <person name="Shao Z."/>
        </authorList>
    </citation>
    <scope>NUCLEOTIDE SEQUENCE [LARGE SCALE GENOMIC DNA]</scope>
    <source>
        <strain evidence="5 6">MCCC 1A11036</strain>
    </source>
</reference>
<keyword evidence="3 4" id="KW-0143">Chaperone</keyword>
<accession>A0ABS9AL76</accession>
<organism evidence="5 6">
    <name type="scientific">Billgrantia zhangzhouensis</name>
    <dbReference type="NCBI Taxonomy" id="2733481"/>
    <lineage>
        <taxon>Bacteria</taxon>
        <taxon>Pseudomonadati</taxon>
        <taxon>Pseudomonadota</taxon>
        <taxon>Gammaproteobacteria</taxon>
        <taxon>Oceanospirillales</taxon>
        <taxon>Halomonadaceae</taxon>
        <taxon>Billgrantia</taxon>
    </lineage>
</organism>
<dbReference type="PANTHER" id="PTHR38603:SF1">
    <property type="entry name" value="CHAPERONE NAPD"/>
    <property type="match status" value="1"/>
</dbReference>
<comment type="function">
    <text evidence="4">Chaperone for NapA, the catalytic subunit of the periplasmic nitrate reductase. It binds directly and specifically to the twin-arginine signal peptide of NapA, preventing premature interaction with the Tat translocase and premature export.</text>
</comment>
<gene>
    <name evidence="4" type="primary">napD</name>
    <name evidence="5" type="ORF">HOP51_20675</name>
</gene>
<evidence type="ECO:0000256" key="1">
    <source>
        <dbReference type="ARBA" id="ARBA00004496"/>
    </source>
</evidence>
<evidence type="ECO:0000256" key="2">
    <source>
        <dbReference type="ARBA" id="ARBA00022490"/>
    </source>
</evidence>
<name>A0ABS9AL76_9GAMM</name>
<evidence type="ECO:0000313" key="6">
    <source>
        <dbReference type="Proteomes" id="UP001320122"/>
    </source>
</evidence>
<dbReference type="HAMAP" id="MF_02200">
    <property type="entry name" value="NapD"/>
    <property type="match status" value="1"/>
</dbReference>
<keyword evidence="2 4" id="KW-0963">Cytoplasm</keyword>
<dbReference type="RefSeq" id="WP_234275767.1">
    <property type="nucleotide sequence ID" value="NZ_JABFTT010000023.1"/>
</dbReference>
<dbReference type="InterPro" id="IPR005623">
    <property type="entry name" value="Chaperone_NapD_NO3_reduct"/>
</dbReference>
<dbReference type="Pfam" id="PF03927">
    <property type="entry name" value="NapD"/>
    <property type="match status" value="1"/>
</dbReference>
<sequence length="96" mass="10773">MDDKVHISSLVVQAKPQHVDSLKAECTALEGVEVPAVDLLGKLVVLLEMPSQRHIVEFIDWLQEREGVLSVSMVYHHMESTQELDREVEAHDADTA</sequence>
<evidence type="ECO:0000256" key="3">
    <source>
        <dbReference type="ARBA" id="ARBA00023186"/>
    </source>
</evidence>
<comment type="similarity">
    <text evidence="4">Belongs to the NapD family.</text>
</comment>
<evidence type="ECO:0000256" key="4">
    <source>
        <dbReference type="HAMAP-Rule" id="MF_02200"/>
    </source>
</evidence>
<evidence type="ECO:0000313" key="5">
    <source>
        <dbReference type="EMBL" id="MCE8022504.1"/>
    </source>
</evidence>
<keyword evidence="6" id="KW-1185">Reference proteome</keyword>
<proteinExistence type="inferred from homology"/>
<protein>
    <recommendedName>
        <fullName evidence="4">Chaperone NapD</fullName>
    </recommendedName>
    <alternativeName>
        <fullName evidence="4">NapA signal peptide-binding chaperone NapD</fullName>
    </alternativeName>
</protein>
<dbReference type="Proteomes" id="UP001320122">
    <property type="component" value="Unassembled WGS sequence"/>
</dbReference>
<dbReference type="PANTHER" id="PTHR38603">
    <property type="entry name" value="CHAPERONE NAPD"/>
    <property type="match status" value="1"/>
</dbReference>
<comment type="subcellular location">
    <subcellularLocation>
        <location evidence="1 4">Cytoplasm</location>
    </subcellularLocation>
</comment>
<dbReference type="EMBL" id="JABFTT010000023">
    <property type="protein sequence ID" value="MCE8022504.1"/>
    <property type="molecule type" value="Genomic_DNA"/>
</dbReference>